<dbReference type="STRING" id="265072.Mfla_2576"/>
<feature type="transmembrane region" description="Helical" evidence="6">
    <location>
        <begin position="102"/>
        <end position="120"/>
    </location>
</feature>
<gene>
    <name evidence="8" type="ordered locus">Mfla_2576</name>
</gene>
<dbReference type="GO" id="GO:0016020">
    <property type="term" value="C:membrane"/>
    <property type="evidence" value="ECO:0007669"/>
    <property type="project" value="UniProtKB-SubCell"/>
</dbReference>
<evidence type="ECO:0000256" key="2">
    <source>
        <dbReference type="ARBA" id="ARBA00007362"/>
    </source>
</evidence>
<feature type="transmembrane region" description="Helical" evidence="6">
    <location>
        <begin position="307"/>
        <end position="323"/>
    </location>
</feature>
<dbReference type="AlphaFoldDB" id="Q1GY46"/>
<evidence type="ECO:0000313" key="9">
    <source>
        <dbReference type="Proteomes" id="UP000002440"/>
    </source>
</evidence>
<protein>
    <recommendedName>
        <fullName evidence="7">EamA domain-containing protein</fullName>
    </recommendedName>
</protein>
<feature type="transmembrane region" description="Helical" evidence="6">
    <location>
        <begin position="252"/>
        <end position="270"/>
    </location>
</feature>
<dbReference type="Proteomes" id="UP000002440">
    <property type="component" value="Chromosome"/>
</dbReference>
<name>Q1GY46_METFK</name>
<evidence type="ECO:0000313" key="8">
    <source>
        <dbReference type="EMBL" id="ABE50841.1"/>
    </source>
</evidence>
<evidence type="ECO:0000259" key="7">
    <source>
        <dbReference type="Pfam" id="PF00892"/>
    </source>
</evidence>
<dbReference type="PANTHER" id="PTHR32322">
    <property type="entry name" value="INNER MEMBRANE TRANSPORTER"/>
    <property type="match status" value="1"/>
</dbReference>
<dbReference type="PANTHER" id="PTHR32322:SF2">
    <property type="entry name" value="EAMA DOMAIN-CONTAINING PROTEIN"/>
    <property type="match status" value="1"/>
</dbReference>
<sequence>MVSDDQPMTRLLGKSCSIVHHKLAYTMRLMQKPAVSPFTLYLILILPPLFWAGNFVVGRAVHTDIPPFTLSLGRWVIALLCILPFAWPTMRRDLPLYWQYRWRLLAVSVVGVAAFNTLVYSGLHHTTATNGILLNSCIPILILLFGAMFYRLRLHSLQLLGLALSFFGVLTIILHGEWERLLSLAFSSGDLVIFTAMICWALYTLWLRDLPASIHRLGLMGAQIMVAVIVLLPLFIWEQAHGQHARWGQETWLALAYVGIFPSVIAYTLYTIGVEKAGAARAGLFIHLMPVFGSLLSVIFLGEHLHLFHAIGIAAILGGLALSNRHQHP</sequence>
<feature type="domain" description="EamA" evidence="7">
    <location>
        <begin position="41"/>
        <end position="173"/>
    </location>
</feature>
<organism evidence="8 9">
    <name type="scientific">Methylobacillus flagellatus (strain ATCC 51484 / DSM 6875 / VKM B-1610 / KT)</name>
    <dbReference type="NCBI Taxonomy" id="265072"/>
    <lineage>
        <taxon>Bacteria</taxon>
        <taxon>Pseudomonadati</taxon>
        <taxon>Pseudomonadota</taxon>
        <taxon>Betaproteobacteria</taxon>
        <taxon>Nitrosomonadales</taxon>
        <taxon>Methylophilaceae</taxon>
        <taxon>Methylobacillus</taxon>
    </lineage>
</organism>
<keyword evidence="5 6" id="KW-0472">Membrane</keyword>
<feature type="transmembrane region" description="Helical" evidence="6">
    <location>
        <begin position="282"/>
        <end position="301"/>
    </location>
</feature>
<dbReference type="OrthoDB" id="4167046at2"/>
<keyword evidence="9" id="KW-1185">Reference proteome</keyword>
<dbReference type="SUPFAM" id="SSF103481">
    <property type="entry name" value="Multidrug resistance efflux transporter EmrE"/>
    <property type="match status" value="2"/>
</dbReference>
<reference evidence="8 9" key="1">
    <citation type="submission" date="2006-03" db="EMBL/GenBank/DDBJ databases">
        <title>Complete sequence of Methylobacillus flagellatus KT.</title>
        <authorList>
            <consortium name="US DOE Joint Genome Institute"/>
            <person name="Copeland A."/>
            <person name="Lucas S."/>
            <person name="Lapidus A."/>
            <person name="Barry K."/>
            <person name="Detter J.C."/>
            <person name="Glavina del Rio T."/>
            <person name="Hammon N."/>
            <person name="Israni S."/>
            <person name="Dalin E."/>
            <person name="Tice H."/>
            <person name="Pitluck S."/>
            <person name="Brettin T."/>
            <person name="Bruce D."/>
            <person name="Han C."/>
            <person name="Tapia R."/>
            <person name="Saunders E."/>
            <person name="Gilna P."/>
            <person name="Schmutz J."/>
            <person name="Larimer F."/>
            <person name="Land M."/>
            <person name="Kyrpides N."/>
            <person name="Anderson I."/>
            <person name="Richardson P."/>
        </authorList>
    </citation>
    <scope>NUCLEOTIDE SEQUENCE [LARGE SCALE GENOMIC DNA]</scope>
    <source>
        <strain evidence="9">KT / ATCC 51484 / DSM 6875</strain>
    </source>
</reference>
<feature type="domain" description="EamA" evidence="7">
    <location>
        <begin position="188"/>
        <end position="324"/>
    </location>
</feature>
<dbReference type="HOGENOM" id="CLU_033863_4_4_4"/>
<evidence type="ECO:0000256" key="1">
    <source>
        <dbReference type="ARBA" id="ARBA00004141"/>
    </source>
</evidence>
<feature type="transmembrane region" description="Helical" evidence="6">
    <location>
        <begin position="132"/>
        <end position="150"/>
    </location>
</feature>
<feature type="transmembrane region" description="Helical" evidence="6">
    <location>
        <begin position="181"/>
        <end position="205"/>
    </location>
</feature>
<dbReference type="InterPro" id="IPR000620">
    <property type="entry name" value="EamA_dom"/>
</dbReference>
<feature type="transmembrane region" description="Helical" evidence="6">
    <location>
        <begin position="72"/>
        <end position="90"/>
    </location>
</feature>
<proteinExistence type="inferred from homology"/>
<dbReference type="eggNOG" id="COG0697">
    <property type="taxonomic scope" value="Bacteria"/>
</dbReference>
<feature type="transmembrane region" description="Helical" evidence="6">
    <location>
        <begin position="34"/>
        <end position="52"/>
    </location>
</feature>
<evidence type="ECO:0000256" key="3">
    <source>
        <dbReference type="ARBA" id="ARBA00022692"/>
    </source>
</evidence>
<evidence type="ECO:0000256" key="6">
    <source>
        <dbReference type="SAM" id="Phobius"/>
    </source>
</evidence>
<dbReference type="InterPro" id="IPR050638">
    <property type="entry name" value="AA-Vitamin_Transporters"/>
</dbReference>
<feature type="transmembrane region" description="Helical" evidence="6">
    <location>
        <begin position="157"/>
        <end position="175"/>
    </location>
</feature>
<dbReference type="Pfam" id="PF00892">
    <property type="entry name" value="EamA"/>
    <property type="match status" value="2"/>
</dbReference>
<keyword evidence="4 6" id="KW-1133">Transmembrane helix</keyword>
<evidence type="ECO:0000256" key="4">
    <source>
        <dbReference type="ARBA" id="ARBA00022989"/>
    </source>
</evidence>
<dbReference type="KEGG" id="mfa:Mfla_2576"/>
<comment type="similarity">
    <text evidence="2">Belongs to the EamA transporter family.</text>
</comment>
<accession>Q1GY46</accession>
<comment type="subcellular location">
    <subcellularLocation>
        <location evidence="1">Membrane</location>
        <topology evidence="1">Multi-pass membrane protein</topology>
    </subcellularLocation>
</comment>
<evidence type="ECO:0000256" key="5">
    <source>
        <dbReference type="ARBA" id="ARBA00023136"/>
    </source>
</evidence>
<feature type="transmembrane region" description="Helical" evidence="6">
    <location>
        <begin position="217"/>
        <end position="237"/>
    </location>
</feature>
<dbReference type="InterPro" id="IPR037185">
    <property type="entry name" value="EmrE-like"/>
</dbReference>
<dbReference type="EMBL" id="CP000284">
    <property type="protein sequence ID" value="ABE50841.1"/>
    <property type="molecule type" value="Genomic_DNA"/>
</dbReference>
<keyword evidence="3 6" id="KW-0812">Transmembrane</keyword>